<evidence type="ECO:0000313" key="3">
    <source>
        <dbReference type="Proteomes" id="UP000202282"/>
    </source>
</evidence>
<sequence length="176" mass="17690">MGVETAGVIIAAVGAAATAYGASEQRKAAKRRSSAEKEAKEISAAQQKIEQAEKQRQQIREQRVRTAQIAQSASNAGASGSSGELGAISGTQTVTGSNIAFGQSSTLAAQGISNQTQVAADASLEGQIAGGIASLGGSAMNLGFQMGAGNALFGQSGKQSLEADLTNKMNANPSIF</sequence>
<dbReference type="GeneID" id="26040339"/>
<keyword evidence="3" id="KW-1185">Reference proteome</keyword>
<dbReference type="EMBL" id="KP774835">
    <property type="protein sequence ID" value="AJT60718.1"/>
    <property type="molecule type" value="Genomic_DNA"/>
</dbReference>
<evidence type="ECO:0000256" key="1">
    <source>
        <dbReference type="SAM" id="MobiDB-lite"/>
    </source>
</evidence>
<dbReference type="Proteomes" id="UP000202282">
    <property type="component" value="Segment"/>
</dbReference>
<organism evidence="2 3">
    <name type="scientific">Citrobacter phage CVT22</name>
    <dbReference type="NCBI Taxonomy" id="1622234"/>
    <lineage>
        <taxon>Viruses</taxon>
        <taxon>Duplodnaviria</taxon>
        <taxon>Heunggongvirae</taxon>
        <taxon>Uroviricota</taxon>
        <taxon>Caudoviricetes</taxon>
        <taxon>Zobellviridae</taxon>
        <taxon>Citrovirus</taxon>
        <taxon>Citrovirus coptotermitis</taxon>
    </lineage>
</organism>
<proteinExistence type="predicted"/>
<feature type="region of interest" description="Disordered" evidence="1">
    <location>
        <begin position="21"/>
        <end position="56"/>
    </location>
</feature>
<accession>A0A0R5ZWM0</accession>
<evidence type="ECO:0000313" key="2">
    <source>
        <dbReference type="EMBL" id="AJT60718.1"/>
    </source>
</evidence>
<dbReference type="RefSeq" id="YP_009168396.1">
    <property type="nucleotide sequence ID" value="NC_027988.2"/>
</dbReference>
<dbReference type="KEGG" id="vg:26040339"/>
<name>A0A0R5ZWM0_9CAUD</name>
<protein>
    <recommendedName>
        <fullName evidence="4">Coil containing protein</fullName>
    </recommendedName>
</protein>
<evidence type="ECO:0008006" key="4">
    <source>
        <dbReference type="Google" id="ProtNLM"/>
    </source>
</evidence>
<reference evidence="2 3" key="1">
    <citation type="journal article" date="2015" name="Genome Announc.">
        <title>Complete Genome Sequence of Citrobacter Phage CVT22 Isolated from the Gut of the Formosan Subterranean Termite, Coptotermes formosanus Shiraki.</title>
        <authorList>
            <person name="Tikhe C.V."/>
            <person name="Martin T.M."/>
            <person name="Gissendanner C.R."/>
            <person name="Husseneder C."/>
        </authorList>
    </citation>
    <scope>NUCLEOTIDE SEQUENCE [LARGE SCALE GENOMIC DNA]</scope>
</reference>